<feature type="transmembrane region" description="Helical" evidence="1">
    <location>
        <begin position="103"/>
        <end position="129"/>
    </location>
</feature>
<feature type="transmembrane region" description="Helical" evidence="1">
    <location>
        <begin position="208"/>
        <end position="227"/>
    </location>
</feature>
<evidence type="ECO:0000256" key="1">
    <source>
        <dbReference type="SAM" id="Phobius"/>
    </source>
</evidence>
<proteinExistence type="predicted"/>
<feature type="transmembrane region" description="Helical" evidence="1">
    <location>
        <begin position="135"/>
        <end position="158"/>
    </location>
</feature>
<dbReference type="AlphaFoldDB" id="A0A7C6Z6W6"/>
<name>A0A7C6Z6W6_9FIRM</name>
<keyword evidence="1" id="KW-0812">Transmembrane</keyword>
<feature type="transmembrane region" description="Helical" evidence="1">
    <location>
        <begin position="60"/>
        <end position="82"/>
    </location>
</feature>
<dbReference type="Proteomes" id="UP000553059">
    <property type="component" value="Unassembled WGS sequence"/>
</dbReference>
<comment type="caution">
    <text evidence="2">The sequence shown here is derived from an EMBL/GenBank/DDBJ whole genome shotgun (WGS) entry which is preliminary data.</text>
</comment>
<reference evidence="2 3" key="1">
    <citation type="journal article" date="2020" name="Biotechnol. Biofuels">
        <title>New insights from the biogas microbiome by comprehensive genome-resolved metagenomics of nearly 1600 species originating from multiple anaerobic digesters.</title>
        <authorList>
            <person name="Campanaro S."/>
            <person name="Treu L."/>
            <person name="Rodriguez-R L.M."/>
            <person name="Kovalovszki A."/>
            <person name="Ziels R.M."/>
            <person name="Maus I."/>
            <person name="Zhu X."/>
            <person name="Kougias P.G."/>
            <person name="Basile A."/>
            <person name="Luo G."/>
            <person name="Schluter A."/>
            <person name="Konstantinidis K.T."/>
            <person name="Angelidaki I."/>
        </authorList>
    </citation>
    <scope>NUCLEOTIDE SEQUENCE [LARGE SCALE GENOMIC DNA]</scope>
    <source>
        <strain evidence="2">AS05jafATM_4</strain>
    </source>
</reference>
<organism evidence="2 3">
    <name type="scientific">Desulfitobacterium dehalogenans</name>
    <dbReference type="NCBI Taxonomy" id="36854"/>
    <lineage>
        <taxon>Bacteria</taxon>
        <taxon>Bacillati</taxon>
        <taxon>Bacillota</taxon>
        <taxon>Clostridia</taxon>
        <taxon>Eubacteriales</taxon>
        <taxon>Desulfitobacteriaceae</taxon>
        <taxon>Desulfitobacterium</taxon>
    </lineage>
</organism>
<sequence length="235" mass="26110">MKQTFKLFQIGLRQITYDGMLLVLLAAPFLFGLMVKIGLLNADTWLYQHWALSIKPWYSLADGMMITLTSMLLSMVSAFLLLEERDEGTGAYYQITPIEGFSYLAARIGLPMVWSFLCMMMVTMLFGIANLTFSQIIAAGLLSTLTGAALAMMVVSLAGNRVEGLAISKLASLNVLGLLMAWFVPMPYQYLGAFLPGYWIGGIVQQGVNWSSFLAGFMMCIAWIIAFTQKFLRKI</sequence>
<gene>
    <name evidence="2" type="ORF">GX523_18550</name>
</gene>
<accession>A0A7C6Z6W6</accession>
<feature type="transmembrane region" description="Helical" evidence="1">
    <location>
        <begin position="170"/>
        <end position="188"/>
    </location>
</feature>
<feature type="transmembrane region" description="Helical" evidence="1">
    <location>
        <begin position="21"/>
        <end position="40"/>
    </location>
</feature>
<keyword evidence="1" id="KW-1133">Transmembrane helix</keyword>
<keyword evidence="1" id="KW-0472">Membrane</keyword>
<protein>
    <submittedName>
        <fullName evidence="2">Uncharacterized protein</fullName>
    </submittedName>
</protein>
<evidence type="ECO:0000313" key="3">
    <source>
        <dbReference type="Proteomes" id="UP000553059"/>
    </source>
</evidence>
<dbReference type="EMBL" id="DUTF01000396">
    <property type="protein sequence ID" value="HHY28703.1"/>
    <property type="molecule type" value="Genomic_DNA"/>
</dbReference>
<evidence type="ECO:0000313" key="2">
    <source>
        <dbReference type="EMBL" id="HHY28703.1"/>
    </source>
</evidence>